<dbReference type="SUPFAM" id="SSF52047">
    <property type="entry name" value="RNI-like"/>
    <property type="match status" value="1"/>
</dbReference>
<dbReference type="InterPro" id="IPR032675">
    <property type="entry name" value="LRR_dom_sf"/>
</dbReference>
<dbReference type="InterPro" id="IPR055302">
    <property type="entry name" value="F-box_dom-containing"/>
</dbReference>
<organism evidence="1">
    <name type="scientific">Aegilops tauschii</name>
    <name type="common">Tausch's goatgrass</name>
    <name type="synonym">Aegilops squarrosa</name>
    <dbReference type="NCBI Taxonomy" id="37682"/>
    <lineage>
        <taxon>Eukaryota</taxon>
        <taxon>Viridiplantae</taxon>
        <taxon>Streptophyta</taxon>
        <taxon>Embryophyta</taxon>
        <taxon>Tracheophyta</taxon>
        <taxon>Spermatophyta</taxon>
        <taxon>Magnoliopsida</taxon>
        <taxon>Liliopsida</taxon>
        <taxon>Poales</taxon>
        <taxon>Poaceae</taxon>
        <taxon>BOP clade</taxon>
        <taxon>Pooideae</taxon>
        <taxon>Triticodae</taxon>
        <taxon>Triticeae</taxon>
        <taxon>Triticinae</taxon>
        <taxon>Aegilops</taxon>
    </lineage>
</organism>
<dbReference type="Gene3D" id="3.80.10.10">
    <property type="entry name" value="Ribonuclease Inhibitor"/>
    <property type="match status" value="1"/>
</dbReference>
<proteinExistence type="predicted"/>
<dbReference type="ExpressionAtlas" id="M8CFA0">
    <property type="expression patterns" value="baseline"/>
</dbReference>
<dbReference type="InterPro" id="IPR006566">
    <property type="entry name" value="FBD"/>
</dbReference>
<dbReference type="PANTHER" id="PTHR32141">
    <property type="match status" value="1"/>
</dbReference>
<dbReference type="InterPro" id="IPR055411">
    <property type="entry name" value="LRR_FXL15/At3g58940/PEG3-like"/>
</dbReference>
<sequence>MVGGRGSMPRLSSALPTGWGSPAGHAHRAPPESGDPRQDGPRRQILWWVCILLRKTKRWRLSEDGIKVFPPSPRSSGASSIVGGRMEPEKEKRYPLPPSVLLVASTLQFARIGFCDFPKDVAPSLNFPFLRQLNLWRVSISEDVFSVVLSGCRVLGNLYLSEIRDVDCLSISSPSLRIIVISYLFEGKGELLIKEAPCLVRLLLSCPGGEIIRVLRAPKLEILGLLSPCIPEIDIANIVFKGSIPSRSENPICTVKVLALHFSRPNLDAVLDILRCFPCLEKLYVIWDDYVKAEMKNVRQYEPLDPIKCLESHLKVLVLTNYKGGEEDVGFAKFFVLNAEVVKEINFGVCKNIDIDMKWMTDQLMLLEAENRASQDARLKFGSSSASWFGSLDTRDLSIADPFSYCFVDRVDALSEAYL</sequence>
<evidence type="ECO:0000313" key="1">
    <source>
        <dbReference type="EnsemblPlants" id="EMT33119"/>
    </source>
</evidence>
<dbReference type="EnsemblPlants" id="EMT33119">
    <property type="protein sequence ID" value="EMT33119"/>
    <property type="gene ID" value="F775_13539"/>
</dbReference>
<dbReference type="Pfam" id="PF08387">
    <property type="entry name" value="FBD"/>
    <property type="match status" value="1"/>
</dbReference>
<dbReference type="AlphaFoldDB" id="M8CFA0"/>
<protein>
    <submittedName>
        <fullName evidence="1">Uncharacterized protein</fullName>
    </submittedName>
</protein>
<dbReference type="SMART" id="SM00579">
    <property type="entry name" value="FBD"/>
    <property type="match status" value="1"/>
</dbReference>
<reference evidence="1" key="1">
    <citation type="submission" date="2015-06" db="UniProtKB">
        <authorList>
            <consortium name="EnsemblPlants"/>
        </authorList>
    </citation>
    <scope>IDENTIFICATION</scope>
</reference>
<name>M8CFA0_AEGTA</name>
<accession>M8CFA0</accession>
<dbReference type="PANTHER" id="PTHR32141:SF45">
    <property type="entry name" value="OS07G0285200 PROTEIN"/>
    <property type="match status" value="1"/>
</dbReference>
<dbReference type="Pfam" id="PF24758">
    <property type="entry name" value="LRR_At5g56370"/>
    <property type="match status" value="1"/>
</dbReference>